<name>A0A5C6PQ95_9TELE</name>
<dbReference type="AlphaFoldDB" id="A0A5C6PQ95"/>
<proteinExistence type="predicted"/>
<dbReference type="Proteomes" id="UP000324091">
    <property type="component" value="Chromosome 1"/>
</dbReference>
<evidence type="ECO:0000313" key="1">
    <source>
        <dbReference type="EMBL" id="TWW81824.1"/>
    </source>
</evidence>
<sequence>MRRRHLSIRARTTVAQRLPVDYQERVAIFRTYCRDKITAPSHITNMDEILLTFDIPLTHKMEKKGPARTLDDGKRTLLHKDYEAAAGKLCYHMQVDCRRMGYDTVFMCCKSFHKINAEPEPVETHPSILYRLSGVGSRGQQPKERSPDFPLPGYLLQLIRRDPQAFPGHVERHSLSNVSWVSPGVSYRRDMP</sequence>
<accession>A0A5C6PQ95</accession>
<organism evidence="1 2">
    <name type="scientific">Takifugu flavidus</name>
    <name type="common">sansaifugu</name>
    <dbReference type="NCBI Taxonomy" id="433684"/>
    <lineage>
        <taxon>Eukaryota</taxon>
        <taxon>Metazoa</taxon>
        <taxon>Chordata</taxon>
        <taxon>Craniata</taxon>
        <taxon>Vertebrata</taxon>
        <taxon>Euteleostomi</taxon>
        <taxon>Actinopterygii</taxon>
        <taxon>Neopterygii</taxon>
        <taxon>Teleostei</taxon>
        <taxon>Neoteleostei</taxon>
        <taxon>Acanthomorphata</taxon>
        <taxon>Eupercaria</taxon>
        <taxon>Tetraodontiformes</taxon>
        <taxon>Tetradontoidea</taxon>
        <taxon>Tetraodontidae</taxon>
        <taxon>Takifugu</taxon>
    </lineage>
</organism>
<keyword evidence="2" id="KW-1185">Reference proteome</keyword>
<evidence type="ECO:0000313" key="2">
    <source>
        <dbReference type="Proteomes" id="UP000324091"/>
    </source>
</evidence>
<comment type="caution">
    <text evidence="1">The sequence shown here is derived from an EMBL/GenBank/DDBJ whole genome shotgun (WGS) entry which is preliminary data.</text>
</comment>
<reference evidence="1 2" key="1">
    <citation type="submission" date="2019-04" db="EMBL/GenBank/DDBJ databases">
        <title>Chromosome genome assembly for Takifugu flavidus.</title>
        <authorList>
            <person name="Xiao S."/>
        </authorList>
    </citation>
    <scope>NUCLEOTIDE SEQUENCE [LARGE SCALE GENOMIC DNA]</scope>
    <source>
        <strain evidence="1">HTHZ2018</strain>
        <tissue evidence="1">Muscle</tissue>
    </source>
</reference>
<dbReference type="EMBL" id="RHFK02000001">
    <property type="protein sequence ID" value="TWW81824.1"/>
    <property type="molecule type" value="Genomic_DNA"/>
</dbReference>
<evidence type="ECO:0008006" key="3">
    <source>
        <dbReference type="Google" id="ProtNLM"/>
    </source>
</evidence>
<gene>
    <name evidence="1" type="ORF">D4764_01G0016390</name>
</gene>
<protein>
    <recommendedName>
        <fullName evidence="3">PiggyBac transposable element-derived protein domain-containing protein</fullName>
    </recommendedName>
</protein>